<dbReference type="GO" id="GO:0016206">
    <property type="term" value="F:catechol O-methyltransferase activity"/>
    <property type="evidence" value="ECO:0007669"/>
    <property type="project" value="UniProtKB-EC"/>
</dbReference>
<dbReference type="EC" id="2.1.1.6" evidence="1"/>
<feature type="region of interest" description="Disordered" evidence="7">
    <location>
        <begin position="1"/>
        <end position="21"/>
    </location>
</feature>
<accession>V9EH01</accession>
<dbReference type="Pfam" id="PF13578">
    <property type="entry name" value="Methyltransf_24"/>
    <property type="match status" value="1"/>
</dbReference>
<evidence type="ECO:0000313" key="8">
    <source>
        <dbReference type="EMBL" id="ETI37823.1"/>
    </source>
</evidence>
<dbReference type="PROSITE" id="PS51682">
    <property type="entry name" value="SAM_OMT_I"/>
    <property type="match status" value="1"/>
</dbReference>
<evidence type="ECO:0000313" key="9">
    <source>
        <dbReference type="Proteomes" id="UP000018721"/>
    </source>
</evidence>
<evidence type="ECO:0000256" key="4">
    <source>
        <dbReference type="ARBA" id="ARBA00022691"/>
    </source>
</evidence>
<dbReference type="HOGENOM" id="CLU_050461_3_1_1"/>
<dbReference type="EMBL" id="ANIZ01002860">
    <property type="protein sequence ID" value="ETI37823.1"/>
    <property type="molecule type" value="Genomic_DNA"/>
</dbReference>
<evidence type="ECO:0000256" key="7">
    <source>
        <dbReference type="SAM" id="MobiDB-lite"/>
    </source>
</evidence>
<evidence type="ECO:0000256" key="6">
    <source>
        <dbReference type="ARBA" id="ARBA00023453"/>
    </source>
</evidence>
<dbReference type="PANTHER" id="PTHR43836">
    <property type="entry name" value="CATECHOL O-METHYLTRANSFERASE 1-RELATED"/>
    <property type="match status" value="1"/>
</dbReference>
<evidence type="ECO:0000256" key="5">
    <source>
        <dbReference type="ARBA" id="ARBA00022939"/>
    </source>
</evidence>
<dbReference type="PANTHER" id="PTHR43836:SF2">
    <property type="entry name" value="CATECHOL O-METHYLTRANSFERASE 1-RELATED"/>
    <property type="match status" value="1"/>
</dbReference>
<dbReference type="Proteomes" id="UP000018721">
    <property type="component" value="Unassembled WGS sequence"/>
</dbReference>
<reference evidence="8 9" key="1">
    <citation type="submission" date="2013-11" db="EMBL/GenBank/DDBJ databases">
        <title>The Genome Sequence of Phytophthora parasitica P1569.</title>
        <authorList>
            <consortium name="The Broad Institute Genomics Platform"/>
            <person name="Russ C."/>
            <person name="Tyler B."/>
            <person name="Panabieres F."/>
            <person name="Shan W."/>
            <person name="Tripathy S."/>
            <person name="Grunwald N."/>
            <person name="Machado M."/>
            <person name="Johnson C.S."/>
            <person name="Arredondo F."/>
            <person name="Hong C."/>
            <person name="Coffey M."/>
            <person name="Young S.K."/>
            <person name="Zeng Q."/>
            <person name="Gargeya S."/>
            <person name="Fitzgerald M."/>
            <person name="Abouelleil A."/>
            <person name="Alvarado L."/>
            <person name="Chapman S.B."/>
            <person name="Gainer-Dewar J."/>
            <person name="Goldberg J."/>
            <person name="Griggs A."/>
            <person name="Gujja S."/>
            <person name="Hansen M."/>
            <person name="Howarth C."/>
            <person name="Imamovic A."/>
            <person name="Ireland A."/>
            <person name="Larimer J."/>
            <person name="McCowan C."/>
            <person name="Murphy C."/>
            <person name="Pearson M."/>
            <person name="Poon T.W."/>
            <person name="Priest M."/>
            <person name="Roberts A."/>
            <person name="Saif S."/>
            <person name="Shea T."/>
            <person name="Sykes S."/>
            <person name="Wortman J."/>
            <person name="Nusbaum C."/>
            <person name="Birren B."/>
        </authorList>
    </citation>
    <scope>NUCLEOTIDE SEQUENCE [LARGE SCALE GENOMIC DNA]</scope>
    <source>
        <strain evidence="8 9">P1569</strain>
    </source>
</reference>
<dbReference type="GO" id="GO:0006584">
    <property type="term" value="P:catecholamine metabolic process"/>
    <property type="evidence" value="ECO:0007669"/>
    <property type="project" value="UniProtKB-KW"/>
</dbReference>
<evidence type="ECO:0000256" key="2">
    <source>
        <dbReference type="ARBA" id="ARBA00022603"/>
    </source>
</evidence>
<evidence type="ECO:0000256" key="1">
    <source>
        <dbReference type="ARBA" id="ARBA00012880"/>
    </source>
</evidence>
<dbReference type="OrthoDB" id="186626at2759"/>
<keyword evidence="3" id="KW-0808">Transferase</keyword>
<evidence type="ECO:0000256" key="3">
    <source>
        <dbReference type="ARBA" id="ARBA00022679"/>
    </source>
</evidence>
<keyword evidence="4" id="KW-0949">S-adenosyl-L-methionine</keyword>
<dbReference type="InterPro" id="IPR029063">
    <property type="entry name" value="SAM-dependent_MTases_sf"/>
</dbReference>
<sequence>MSPSEAPRRGHHGMPPPPRPGEFEVVGDKCLEYVRLHATQGDAQSVVDAMDNFAYEEMWMMNIGDVKGAIVDAEIEKAKPQVMAEIGAFCGYSAVRFASKLRAVRFASKLRAVSGPSARFYSFEFSEYFANIAKQIVDLAGLSDVVTFFVGPFSETYTKLKDLGVNHVDVFFMDHDKRQYLSDFKLIEQSGLLKPGAVVVADNVLLGPGGLSEYLDYVRSNPKFTSVLHESFVEYQAELKDGVEVSTYVG</sequence>
<comment type="caution">
    <text evidence="8">The sequence shown here is derived from an EMBL/GenBank/DDBJ whole genome shotgun (WGS) entry which is preliminary data.</text>
</comment>
<dbReference type="InterPro" id="IPR002935">
    <property type="entry name" value="SAM_O-MeTrfase"/>
</dbReference>
<keyword evidence="9" id="KW-1185">Reference proteome</keyword>
<comment type="similarity">
    <text evidence="6">Belongs to the class I-like SAM-binding methyltransferase superfamily. Cation-dependent O-methyltransferase family.</text>
</comment>
<organism evidence="8 9">
    <name type="scientific">Phytophthora nicotianae P1569</name>
    <dbReference type="NCBI Taxonomy" id="1317065"/>
    <lineage>
        <taxon>Eukaryota</taxon>
        <taxon>Sar</taxon>
        <taxon>Stramenopiles</taxon>
        <taxon>Oomycota</taxon>
        <taxon>Peronosporomycetes</taxon>
        <taxon>Peronosporales</taxon>
        <taxon>Peronosporaceae</taxon>
        <taxon>Phytophthora</taxon>
    </lineage>
</organism>
<dbReference type="SUPFAM" id="SSF53335">
    <property type="entry name" value="S-adenosyl-L-methionine-dependent methyltransferases"/>
    <property type="match status" value="1"/>
</dbReference>
<gene>
    <name evidence="8" type="ORF">F443_16318</name>
</gene>
<keyword evidence="2" id="KW-0489">Methyltransferase</keyword>
<dbReference type="Gene3D" id="3.40.50.150">
    <property type="entry name" value="Vaccinia Virus protein VP39"/>
    <property type="match status" value="1"/>
</dbReference>
<name>V9EH01_PHYNI</name>
<dbReference type="eggNOG" id="KOG1663">
    <property type="taxonomic scope" value="Eukaryota"/>
</dbReference>
<proteinExistence type="inferred from homology"/>
<dbReference type="GO" id="GO:0032259">
    <property type="term" value="P:methylation"/>
    <property type="evidence" value="ECO:0007669"/>
    <property type="project" value="UniProtKB-KW"/>
</dbReference>
<dbReference type="AlphaFoldDB" id="V9EH01"/>
<protein>
    <recommendedName>
        <fullName evidence="1">catechol O-methyltransferase</fullName>
        <ecNumber evidence="1">2.1.1.6</ecNumber>
    </recommendedName>
</protein>
<keyword evidence="5" id="KW-0128">Catecholamine metabolism</keyword>